<dbReference type="Proteomes" id="UP000215127">
    <property type="component" value="Chromosome 5"/>
</dbReference>
<gene>
    <name evidence="1" type="ORF">ZT3D7_G6188</name>
</gene>
<organism evidence="1 2">
    <name type="scientific">Zymoseptoria tritici (strain ST99CH_3D7)</name>
    <dbReference type="NCBI Taxonomy" id="1276538"/>
    <lineage>
        <taxon>Eukaryota</taxon>
        <taxon>Fungi</taxon>
        <taxon>Dikarya</taxon>
        <taxon>Ascomycota</taxon>
        <taxon>Pezizomycotina</taxon>
        <taxon>Dothideomycetes</taxon>
        <taxon>Dothideomycetidae</taxon>
        <taxon>Mycosphaerellales</taxon>
        <taxon>Mycosphaerellaceae</taxon>
        <taxon>Zymoseptoria</taxon>
    </lineage>
</organism>
<name>A0A1X7RUH6_ZYMT9</name>
<protein>
    <submittedName>
        <fullName evidence="1">Uncharacterized protein</fullName>
    </submittedName>
</protein>
<dbReference type="EMBL" id="LT853696">
    <property type="protein sequence ID" value="SMQ51035.1"/>
    <property type="molecule type" value="Genomic_DNA"/>
</dbReference>
<proteinExistence type="predicted"/>
<dbReference type="AlphaFoldDB" id="A0A1X7RUH6"/>
<accession>A0A1X7RUH6</accession>
<evidence type="ECO:0000313" key="1">
    <source>
        <dbReference type="EMBL" id="SMQ51035.1"/>
    </source>
</evidence>
<keyword evidence="2" id="KW-1185">Reference proteome</keyword>
<dbReference type="STRING" id="1276538.A0A1X7RUH6"/>
<evidence type="ECO:0000313" key="2">
    <source>
        <dbReference type="Proteomes" id="UP000215127"/>
    </source>
</evidence>
<sequence>MKKTYFISPNFDIAPPPDGPLKLGHIIPRPDESDIEPLNVDSYIAAPASLPPMLKTGFSSSRSKLLAGELGIWAQVMATIGVHASAGFDCSSDDEINVREVETQTFQPSLDYVTRSVAGLDVAAFLEQTRYKAPVYMITGLKIARGASMRSSSSRSINASGGVDLPMEGARVGPSGKLTHRRAEHGSFEDSSDFVLAFRIQRVRFRVKDGVPEIRDRATYVKGAKMLGDDDETSQGPEAPEVLGLQDEADELPEEVELLNGVHHDDDDGDQLCEFALLR</sequence>
<reference evidence="1 2" key="1">
    <citation type="submission" date="2016-06" db="EMBL/GenBank/DDBJ databases">
        <authorList>
            <person name="Kjaerup R.B."/>
            <person name="Dalgaard T.S."/>
            <person name="Juul-Madsen H.R."/>
        </authorList>
    </citation>
    <scope>NUCLEOTIDE SEQUENCE [LARGE SCALE GENOMIC DNA]</scope>
</reference>